<dbReference type="RefSeq" id="WP_015077406.1">
    <property type="nucleotide sequence ID" value="NC_019425.2"/>
</dbReference>
<accession>K8EKM8</accession>
<dbReference type="EMBL" id="HE999757">
    <property type="protein sequence ID" value="CCO12398.2"/>
    <property type="molecule type" value="Genomic_DNA"/>
</dbReference>
<evidence type="ECO:0000256" key="2">
    <source>
        <dbReference type="ARBA" id="ARBA00022801"/>
    </source>
</evidence>
<dbReference type="InterPro" id="IPR033140">
    <property type="entry name" value="Lipase_GDXG_put_SER_AS"/>
</dbReference>
<sequence>MELNEIVKALKTQQAVSVEDGIQVINKHNPDFIPGEIDPIVIQDQMKESKTGTNETIDQATAIMPDFSDSEVARQFALIMRQTMGSSNVDISEGIETKVQKINGTHGEIPIRIYQSGAINKTKPAIIFFHGGGFVGGTSQVTENFCKVMAEQLEGIVLNVEYRLAPEFQAPVASDECYAVVKWAHECASELGINPNQIAVAGDSAGGNLAAVCSYLDRQQENNLIAFQALLYPAIYLDEETLAAKQWPIEKFGANPALSAKLAPGFVGMAASHEMIRTVYAGELDVHSPLLSPGHASKAELEKMPPTLIVVASYDYLRPFALDYGRKLETAGVEVKTICYEGMFHAFIDKIGLYPQAEDCANEIVKTFKESMGRNE</sequence>
<gene>
    <name evidence="5" type="ORF">BN424_2977</name>
</gene>
<evidence type="ECO:0000259" key="4">
    <source>
        <dbReference type="Pfam" id="PF07859"/>
    </source>
</evidence>
<dbReference type="Gene3D" id="3.40.50.1820">
    <property type="entry name" value="alpha/beta hydrolase"/>
    <property type="match status" value="1"/>
</dbReference>
<evidence type="ECO:0000256" key="3">
    <source>
        <dbReference type="PROSITE-ProRule" id="PRU10038"/>
    </source>
</evidence>
<dbReference type="SUPFAM" id="SSF53474">
    <property type="entry name" value="alpha/beta-Hydrolases"/>
    <property type="match status" value="1"/>
</dbReference>
<organism evidence="5 6">
    <name type="scientific">Carnobacterium maltaromaticum LMA28</name>
    <dbReference type="NCBI Taxonomy" id="1234679"/>
    <lineage>
        <taxon>Bacteria</taxon>
        <taxon>Bacillati</taxon>
        <taxon>Bacillota</taxon>
        <taxon>Bacilli</taxon>
        <taxon>Lactobacillales</taxon>
        <taxon>Carnobacteriaceae</taxon>
        <taxon>Carnobacterium</taxon>
    </lineage>
</organism>
<protein>
    <submittedName>
        <fullName evidence="5">Alpha/beta hydrolase fold family protein</fullName>
        <ecNumber evidence="5">3.1.1.-</ecNumber>
    </submittedName>
</protein>
<dbReference type="Proteomes" id="UP000000212">
    <property type="component" value="Chromosome"/>
</dbReference>
<reference evidence="6" key="1">
    <citation type="journal article" date="2013" name="Genome Announc.">
        <title>Complete Chromosome Sequence of Carnobacterium maltaromaticum LMA 28.</title>
        <authorList>
            <person name="Cailliez-Grimal C."/>
            <person name="Chaillou S."/>
            <person name="Anba-Mondoloni J."/>
            <person name="Loux V."/>
            <person name="Afzal M.I."/>
            <person name="Rahman A."/>
            <person name="Kergourlay G."/>
            <person name="Champomier-Verges M.C."/>
            <person name="Zagorec M."/>
            <person name="Dalgaard P."/>
            <person name="Leisner J.J."/>
            <person name="Prevost H."/>
            <person name="Revol-Junelles A.M."/>
            <person name="Borges F."/>
        </authorList>
    </citation>
    <scope>NUCLEOTIDE SEQUENCE</scope>
    <source>
        <strain evidence="6">LMA28</strain>
    </source>
</reference>
<feature type="domain" description="Alpha/beta hydrolase fold-3" evidence="4">
    <location>
        <begin position="126"/>
        <end position="348"/>
    </location>
</feature>
<dbReference type="EC" id="3.1.1.-" evidence="5"/>
<keyword evidence="6" id="KW-1185">Reference proteome</keyword>
<dbReference type="AlphaFoldDB" id="K8EKM8"/>
<proteinExistence type="inferred from homology"/>
<name>K8EKM8_CARML</name>
<dbReference type="OrthoDB" id="9815425at2"/>
<dbReference type="PROSITE" id="PS01174">
    <property type="entry name" value="LIPASE_GDXG_SER"/>
    <property type="match status" value="1"/>
</dbReference>
<dbReference type="InterPro" id="IPR013094">
    <property type="entry name" value="AB_hydrolase_3"/>
</dbReference>
<dbReference type="eggNOG" id="COG0657">
    <property type="taxonomic scope" value="Bacteria"/>
</dbReference>
<dbReference type="InterPro" id="IPR050300">
    <property type="entry name" value="GDXG_lipolytic_enzyme"/>
</dbReference>
<dbReference type="PANTHER" id="PTHR48081">
    <property type="entry name" value="AB HYDROLASE SUPERFAMILY PROTEIN C4A8.06C"/>
    <property type="match status" value="1"/>
</dbReference>
<dbReference type="STRING" id="1234679.BN424_2977"/>
<comment type="similarity">
    <text evidence="1">Belongs to the 'GDXG' lipolytic enzyme family.</text>
</comment>
<evidence type="ECO:0000313" key="5">
    <source>
        <dbReference type="EMBL" id="CCO12398.2"/>
    </source>
</evidence>
<keyword evidence="2 5" id="KW-0378">Hydrolase</keyword>
<dbReference type="HOGENOM" id="CLU_012494_6_4_9"/>
<dbReference type="PANTHER" id="PTHR48081:SF8">
    <property type="entry name" value="ALPHA_BETA HYDROLASE FOLD-3 DOMAIN-CONTAINING PROTEIN-RELATED"/>
    <property type="match status" value="1"/>
</dbReference>
<dbReference type="Pfam" id="PF07859">
    <property type="entry name" value="Abhydrolase_3"/>
    <property type="match status" value="1"/>
</dbReference>
<evidence type="ECO:0000313" key="6">
    <source>
        <dbReference type="Proteomes" id="UP000000212"/>
    </source>
</evidence>
<dbReference type="GO" id="GO:0016787">
    <property type="term" value="F:hydrolase activity"/>
    <property type="evidence" value="ECO:0007669"/>
    <property type="project" value="UniProtKB-KW"/>
</dbReference>
<evidence type="ECO:0000256" key="1">
    <source>
        <dbReference type="ARBA" id="ARBA00010515"/>
    </source>
</evidence>
<feature type="active site" evidence="3">
    <location>
        <position position="204"/>
    </location>
</feature>
<dbReference type="InterPro" id="IPR029058">
    <property type="entry name" value="AB_hydrolase_fold"/>
</dbReference>
<dbReference type="KEGG" id="cml:BN424_2977"/>